<feature type="domain" description="CCHC-type" evidence="1">
    <location>
        <begin position="37"/>
        <end position="47"/>
    </location>
</feature>
<proteinExistence type="predicted"/>
<protein>
    <submittedName>
        <fullName evidence="2">Cellular nucleic acid-binding protein</fullName>
    </submittedName>
</protein>
<evidence type="ECO:0000313" key="3">
    <source>
        <dbReference type="Proteomes" id="UP000265520"/>
    </source>
</evidence>
<feature type="non-terminal residue" evidence="2">
    <location>
        <position position="1"/>
    </location>
</feature>
<comment type="caution">
    <text evidence="2">The sequence shown here is derived from an EMBL/GenBank/DDBJ whole genome shotgun (WGS) entry which is preliminary data.</text>
</comment>
<dbReference type="Pfam" id="PF00098">
    <property type="entry name" value="zf-CCHC"/>
    <property type="match status" value="2"/>
</dbReference>
<keyword evidence="3" id="KW-1185">Reference proteome</keyword>
<dbReference type="Gene3D" id="4.10.60.10">
    <property type="entry name" value="Zinc finger, CCHC-type"/>
    <property type="match status" value="1"/>
</dbReference>
<accession>A0A392W1Z4</accession>
<evidence type="ECO:0000259" key="1">
    <source>
        <dbReference type="Pfam" id="PF00098"/>
    </source>
</evidence>
<dbReference type="EMBL" id="LXQA011336617">
    <property type="protein sequence ID" value="MCI93712.1"/>
    <property type="molecule type" value="Genomic_DNA"/>
</dbReference>
<name>A0A392W1Z4_9FABA</name>
<dbReference type="InterPro" id="IPR001878">
    <property type="entry name" value="Znf_CCHC"/>
</dbReference>
<dbReference type="AlphaFoldDB" id="A0A392W1Z4"/>
<dbReference type="GO" id="GO:0008270">
    <property type="term" value="F:zinc ion binding"/>
    <property type="evidence" value="ECO:0007669"/>
    <property type="project" value="InterPro"/>
</dbReference>
<sequence length="65" mass="7366">GARDHISYDCPLKNDKCFNCGKLGHKAEVYRATKVFCFNCGEEGHKSLHAGSRGWPDEVFVPEYF</sequence>
<dbReference type="Proteomes" id="UP000265520">
    <property type="component" value="Unassembled WGS sequence"/>
</dbReference>
<dbReference type="InterPro" id="IPR036875">
    <property type="entry name" value="Znf_CCHC_sf"/>
</dbReference>
<organism evidence="2 3">
    <name type="scientific">Trifolium medium</name>
    <dbReference type="NCBI Taxonomy" id="97028"/>
    <lineage>
        <taxon>Eukaryota</taxon>
        <taxon>Viridiplantae</taxon>
        <taxon>Streptophyta</taxon>
        <taxon>Embryophyta</taxon>
        <taxon>Tracheophyta</taxon>
        <taxon>Spermatophyta</taxon>
        <taxon>Magnoliopsida</taxon>
        <taxon>eudicotyledons</taxon>
        <taxon>Gunneridae</taxon>
        <taxon>Pentapetalae</taxon>
        <taxon>rosids</taxon>
        <taxon>fabids</taxon>
        <taxon>Fabales</taxon>
        <taxon>Fabaceae</taxon>
        <taxon>Papilionoideae</taxon>
        <taxon>50 kb inversion clade</taxon>
        <taxon>NPAAA clade</taxon>
        <taxon>Hologalegina</taxon>
        <taxon>IRL clade</taxon>
        <taxon>Trifolieae</taxon>
        <taxon>Trifolium</taxon>
    </lineage>
</organism>
<feature type="domain" description="CCHC-type" evidence="1">
    <location>
        <begin position="16"/>
        <end position="27"/>
    </location>
</feature>
<dbReference type="SUPFAM" id="SSF57756">
    <property type="entry name" value="Retrovirus zinc finger-like domains"/>
    <property type="match status" value="1"/>
</dbReference>
<reference evidence="2 3" key="1">
    <citation type="journal article" date="2018" name="Front. Plant Sci.">
        <title>Red Clover (Trifolium pratense) and Zigzag Clover (T. medium) - A Picture of Genomic Similarities and Differences.</title>
        <authorList>
            <person name="Dluhosova J."/>
            <person name="Istvanek J."/>
            <person name="Nedelnik J."/>
            <person name="Repkova J."/>
        </authorList>
    </citation>
    <scope>NUCLEOTIDE SEQUENCE [LARGE SCALE GENOMIC DNA]</scope>
    <source>
        <strain evidence="3">cv. 10/8</strain>
        <tissue evidence="2">Leaf</tissue>
    </source>
</reference>
<evidence type="ECO:0000313" key="2">
    <source>
        <dbReference type="EMBL" id="MCI93712.1"/>
    </source>
</evidence>
<dbReference type="GO" id="GO:0003676">
    <property type="term" value="F:nucleic acid binding"/>
    <property type="evidence" value="ECO:0007669"/>
    <property type="project" value="InterPro"/>
</dbReference>